<protein>
    <recommendedName>
        <fullName evidence="3">NlpC/P60 domain-containing protein</fullName>
    </recommendedName>
</protein>
<accession>A0ABV9QNB4</accession>
<sequence>MRYKQTALLLLALWIGLSLPPSLSFAEGERGIFFERAEEARQEETSLLHFLKISLQPVGKTMYVWGGGWNEEDTAAGIEARTIGLSEGWKNFADKQNSSYNYKKTRYQIHDGLDCSGYVGWSLYNLFHSRDGEEGYVMKARDMTKTFSSKGWGRFVPSKSVKDFRAGDLMSNKTHVYIVIGACKDGSVVLLHASPPGVQINGTVSSKGRKNSEAARLAKHYMKTYYPKWYAKYGTKVLDKSYLTSYSQMRWYLGKEFVLQDREELSSKTAKEVLKILFNED</sequence>
<evidence type="ECO:0008006" key="3">
    <source>
        <dbReference type="Google" id="ProtNLM"/>
    </source>
</evidence>
<evidence type="ECO:0000313" key="2">
    <source>
        <dbReference type="Proteomes" id="UP001595916"/>
    </source>
</evidence>
<keyword evidence="2" id="KW-1185">Reference proteome</keyword>
<dbReference type="RefSeq" id="WP_379788425.1">
    <property type="nucleotide sequence ID" value="NZ_JBHSHL010000025.1"/>
</dbReference>
<reference evidence="2" key="1">
    <citation type="journal article" date="2019" name="Int. J. Syst. Evol. Microbiol.">
        <title>The Global Catalogue of Microorganisms (GCM) 10K type strain sequencing project: providing services to taxonomists for standard genome sequencing and annotation.</title>
        <authorList>
            <consortium name="The Broad Institute Genomics Platform"/>
            <consortium name="The Broad Institute Genome Sequencing Center for Infectious Disease"/>
            <person name="Wu L."/>
            <person name="Ma J."/>
        </authorList>
    </citation>
    <scope>NUCLEOTIDE SEQUENCE [LARGE SCALE GENOMIC DNA]</scope>
    <source>
        <strain evidence="2">CCUG 46385</strain>
    </source>
</reference>
<organism evidence="1 2">
    <name type="scientific">Filifactor villosus</name>
    <dbReference type="NCBI Taxonomy" id="29374"/>
    <lineage>
        <taxon>Bacteria</taxon>
        <taxon>Bacillati</taxon>
        <taxon>Bacillota</taxon>
        <taxon>Clostridia</taxon>
        <taxon>Peptostreptococcales</taxon>
        <taxon>Filifactoraceae</taxon>
        <taxon>Filifactor</taxon>
    </lineage>
</organism>
<comment type="caution">
    <text evidence="1">The sequence shown here is derived from an EMBL/GenBank/DDBJ whole genome shotgun (WGS) entry which is preliminary data.</text>
</comment>
<dbReference type="Proteomes" id="UP001595916">
    <property type="component" value="Unassembled WGS sequence"/>
</dbReference>
<gene>
    <name evidence="1" type="ORF">ACFO4R_07355</name>
</gene>
<dbReference type="EMBL" id="JBHSHL010000025">
    <property type="protein sequence ID" value="MFC4804896.1"/>
    <property type="molecule type" value="Genomic_DNA"/>
</dbReference>
<name>A0ABV9QNB4_9FIRM</name>
<proteinExistence type="predicted"/>
<evidence type="ECO:0000313" key="1">
    <source>
        <dbReference type="EMBL" id="MFC4804896.1"/>
    </source>
</evidence>
<dbReference type="Gene3D" id="3.90.1720.10">
    <property type="entry name" value="endopeptidase domain like (from Nostoc punctiforme)"/>
    <property type="match status" value="1"/>
</dbReference>